<dbReference type="PANTHER" id="PTHR10067">
    <property type="entry name" value="PHOSPHATIDYLSERINE DECARBOXYLASE"/>
    <property type="match status" value="1"/>
</dbReference>
<proteinExistence type="predicted"/>
<dbReference type="PANTHER" id="PTHR10067:SF17">
    <property type="entry name" value="PHOSPHATIDYLSERINE DECARBOXYLASE PROENZYME 2"/>
    <property type="match status" value="1"/>
</dbReference>
<keyword evidence="3" id="KW-1133">Transmembrane helix</keyword>
<dbReference type="SUPFAM" id="SSF103473">
    <property type="entry name" value="MFS general substrate transporter"/>
    <property type="match status" value="1"/>
</dbReference>
<dbReference type="InterPro" id="IPR036259">
    <property type="entry name" value="MFS_trans_sf"/>
</dbReference>
<evidence type="ECO:0000256" key="3">
    <source>
        <dbReference type="SAM" id="Phobius"/>
    </source>
</evidence>
<keyword evidence="2" id="KW-0456">Lyase</keyword>
<protein>
    <submittedName>
        <fullName evidence="4">Uncharacterized protein</fullName>
    </submittedName>
</protein>
<accession>A0A0G4KL03</accession>
<organism evidence="4 5">
    <name type="scientific">Verticillium longisporum</name>
    <name type="common">Verticillium dahliae var. longisporum</name>
    <dbReference type="NCBI Taxonomy" id="100787"/>
    <lineage>
        <taxon>Eukaryota</taxon>
        <taxon>Fungi</taxon>
        <taxon>Dikarya</taxon>
        <taxon>Ascomycota</taxon>
        <taxon>Pezizomycotina</taxon>
        <taxon>Sordariomycetes</taxon>
        <taxon>Hypocreomycetidae</taxon>
        <taxon>Glomerellales</taxon>
        <taxon>Plectosphaerellaceae</taxon>
        <taxon>Verticillium</taxon>
    </lineage>
</organism>
<keyword evidence="1" id="KW-0210">Decarboxylase</keyword>
<evidence type="ECO:0000313" key="5">
    <source>
        <dbReference type="Proteomes" id="UP000044602"/>
    </source>
</evidence>
<gene>
    <name evidence="4" type="ORF">BN1708_017082</name>
</gene>
<dbReference type="Proteomes" id="UP000044602">
    <property type="component" value="Unassembled WGS sequence"/>
</dbReference>
<dbReference type="EMBL" id="CVQH01001825">
    <property type="protein sequence ID" value="CRK06306.1"/>
    <property type="molecule type" value="Genomic_DNA"/>
</dbReference>
<sequence length="158" mass="17639">MAIRSALDVYGENVRVVCPIDSPEHGRVMVICVGAMMVGSTVITRNEGDEVKRAEELGYFKFGGSTIPVLWITCQAAPMVTGFISYGLLWATGPVLPWKLLHIVTGGLTLLLAVWVWIDYPSNPAEARWLTLEEKVQVIRRVHAAQQSSIEQKRFKRE</sequence>
<name>A0A0G4KL03_VERLO</name>
<dbReference type="InterPro" id="IPR003817">
    <property type="entry name" value="PS_Dcarbxylase"/>
</dbReference>
<keyword evidence="3" id="KW-0472">Membrane</keyword>
<feature type="non-terminal residue" evidence="4">
    <location>
        <position position="158"/>
    </location>
</feature>
<evidence type="ECO:0000256" key="1">
    <source>
        <dbReference type="ARBA" id="ARBA00022793"/>
    </source>
</evidence>
<dbReference type="Pfam" id="PF02666">
    <property type="entry name" value="PS_Dcarbxylase"/>
    <property type="match status" value="1"/>
</dbReference>
<dbReference type="STRING" id="100787.A0A0G4KL03"/>
<feature type="transmembrane region" description="Helical" evidence="3">
    <location>
        <begin position="100"/>
        <end position="118"/>
    </location>
</feature>
<evidence type="ECO:0000313" key="4">
    <source>
        <dbReference type="EMBL" id="CRK06306.1"/>
    </source>
</evidence>
<keyword evidence="5" id="KW-1185">Reference proteome</keyword>
<dbReference type="GO" id="GO:0008654">
    <property type="term" value="P:phospholipid biosynthetic process"/>
    <property type="evidence" value="ECO:0007669"/>
    <property type="project" value="InterPro"/>
</dbReference>
<feature type="transmembrane region" description="Helical" evidence="3">
    <location>
        <begin position="69"/>
        <end position="88"/>
    </location>
</feature>
<reference evidence="5" key="1">
    <citation type="submission" date="2015-05" db="EMBL/GenBank/DDBJ databases">
        <authorList>
            <person name="Fogelqvist Johan"/>
        </authorList>
    </citation>
    <scope>NUCLEOTIDE SEQUENCE [LARGE SCALE GENOMIC DNA]</scope>
</reference>
<dbReference type="GO" id="GO:0004609">
    <property type="term" value="F:phosphatidylserine decarboxylase activity"/>
    <property type="evidence" value="ECO:0007669"/>
    <property type="project" value="InterPro"/>
</dbReference>
<evidence type="ECO:0000256" key="2">
    <source>
        <dbReference type="ARBA" id="ARBA00023239"/>
    </source>
</evidence>
<dbReference type="AlphaFoldDB" id="A0A0G4KL03"/>
<keyword evidence="3" id="KW-0812">Transmembrane</keyword>